<evidence type="ECO:0000256" key="2">
    <source>
        <dbReference type="SAM" id="MobiDB-lite"/>
    </source>
</evidence>
<dbReference type="Pfam" id="PF03004">
    <property type="entry name" value="Transposase_24"/>
    <property type="match status" value="1"/>
</dbReference>
<accession>A0A5A7UAZ2</accession>
<proteinExistence type="predicted"/>
<dbReference type="EMBL" id="SSTE01011267">
    <property type="protein sequence ID" value="KAA0051366.1"/>
    <property type="molecule type" value="Genomic_DNA"/>
</dbReference>
<sequence>MASGRSSGVRRALDANFSSSGMASKVMGDPDTISDSSRTTLGVRGSPDVFVLRREIDSTGGTMRRENPSPRCHDPAVVPLPPSTTAHPYLRFIEHQMLNTFKEFQDDCHRHFKKYGNLKEARANPPHLLTNKAVREKQLYNPSSGSKSFLQRQHELAKQRGESVDHVELFWETHVQDEMFVSQAAEDAHPTLESSQPLFRDEICETVLGRQPSYSKGLGWGPKLKACKTTSLSSSTTSYPQSTVELQLQAKLDQAMQRIEEHTRNHKVLVSEVEQMRKLIKDITRAQQGPPHDP</sequence>
<evidence type="ECO:0000313" key="3">
    <source>
        <dbReference type="EMBL" id="KAA0051366.1"/>
    </source>
</evidence>
<evidence type="ECO:0000313" key="4">
    <source>
        <dbReference type="Proteomes" id="UP000321393"/>
    </source>
</evidence>
<feature type="coiled-coil region" evidence="1">
    <location>
        <begin position="245"/>
        <end position="279"/>
    </location>
</feature>
<organism evidence="3 4">
    <name type="scientific">Cucumis melo var. makuwa</name>
    <name type="common">Oriental melon</name>
    <dbReference type="NCBI Taxonomy" id="1194695"/>
    <lineage>
        <taxon>Eukaryota</taxon>
        <taxon>Viridiplantae</taxon>
        <taxon>Streptophyta</taxon>
        <taxon>Embryophyta</taxon>
        <taxon>Tracheophyta</taxon>
        <taxon>Spermatophyta</taxon>
        <taxon>Magnoliopsida</taxon>
        <taxon>eudicotyledons</taxon>
        <taxon>Gunneridae</taxon>
        <taxon>Pentapetalae</taxon>
        <taxon>rosids</taxon>
        <taxon>fabids</taxon>
        <taxon>Cucurbitales</taxon>
        <taxon>Cucurbitaceae</taxon>
        <taxon>Benincaseae</taxon>
        <taxon>Cucumis</taxon>
    </lineage>
</organism>
<comment type="caution">
    <text evidence="3">The sequence shown here is derived from an EMBL/GenBank/DDBJ whole genome shotgun (WGS) entry which is preliminary data.</text>
</comment>
<keyword evidence="1" id="KW-0175">Coiled coil</keyword>
<protein>
    <submittedName>
        <fullName evidence="3">CACTA en-spm transposon protein</fullName>
    </submittedName>
</protein>
<feature type="region of interest" description="Disordered" evidence="2">
    <location>
        <begin position="21"/>
        <end position="40"/>
    </location>
</feature>
<evidence type="ECO:0000256" key="1">
    <source>
        <dbReference type="SAM" id="Coils"/>
    </source>
</evidence>
<dbReference type="Proteomes" id="UP000321393">
    <property type="component" value="Unassembled WGS sequence"/>
</dbReference>
<reference evidence="3 4" key="1">
    <citation type="submission" date="2019-08" db="EMBL/GenBank/DDBJ databases">
        <title>Draft genome sequences of two oriental melons (Cucumis melo L. var makuwa).</title>
        <authorList>
            <person name="Kwon S.-Y."/>
        </authorList>
    </citation>
    <scope>NUCLEOTIDE SEQUENCE [LARGE SCALE GENOMIC DNA]</scope>
    <source>
        <strain evidence="4">cv. SW 3</strain>
        <tissue evidence="3">Leaf</tissue>
    </source>
</reference>
<dbReference type="InterPro" id="IPR004252">
    <property type="entry name" value="Probable_transposase_24"/>
</dbReference>
<dbReference type="AlphaFoldDB" id="A0A5A7UAZ2"/>
<dbReference type="OrthoDB" id="1921870at2759"/>
<gene>
    <name evidence="3" type="ORF">E6C27_scaffold55G00910</name>
</gene>
<name>A0A5A7UAZ2_CUCMM</name>